<dbReference type="OrthoDB" id="6248773at2759"/>
<dbReference type="GO" id="GO:0098552">
    <property type="term" value="C:side of membrane"/>
    <property type="evidence" value="ECO:0007669"/>
    <property type="project" value="UniProtKB-KW"/>
</dbReference>
<dbReference type="EMBL" id="UYWX01000435">
    <property type="protein sequence ID" value="VDM18362.1"/>
    <property type="molecule type" value="Genomic_DNA"/>
</dbReference>
<dbReference type="AlphaFoldDB" id="A0A0R3WLN9"/>
<dbReference type="Proteomes" id="UP000274429">
    <property type="component" value="Unassembled WGS sequence"/>
</dbReference>
<evidence type="ECO:0000313" key="12">
    <source>
        <dbReference type="Proteomes" id="UP000274429"/>
    </source>
</evidence>
<proteinExistence type="inferred from homology"/>
<evidence type="ECO:0000313" key="11">
    <source>
        <dbReference type="EMBL" id="VDM18362.1"/>
    </source>
</evidence>
<protein>
    <submittedName>
        <fullName evidence="13">Glypican-1</fullName>
    </submittedName>
</protein>
<keyword evidence="12" id="KW-1185">Reference proteome</keyword>
<dbReference type="GO" id="GO:0005886">
    <property type="term" value="C:plasma membrane"/>
    <property type="evidence" value="ECO:0007669"/>
    <property type="project" value="UniProtKB-SubCell"/>
</dbReference>
<evidence type="ECO:0000256" key="5">
    <source>
        <dbReference type="ARBA" id="ARBA00022729"/>
    </source>
</evidence>
<evidence type="ECO:0000256" key="1">
    <source>
        <dbReference type="ARBA" id="ARBA00004609"/>
    </source>
</evidence>
<keyword evidence="9" id="KW-0357">Heparan sulfate</keyword>
<name>A0A0R3WLN9_HYDTA</name>
<evidence type="ECO:0000256" key="6">
    <source>
        <dbReference type="ARBA" id="ARBA00022974"/>
    </source>
</evidence>
<evidence type="ECO:0000256" key="10">
    <source>
        <dbReference type="ARBA" id="ARBA00023288"/>
    </source>
</evidence>
<keyword evidence="7" id="KW-0472">Membrane</keyword>
<dbReference type="GO" id="GO:0009966">
    <property type="term" value="P:regulation of signal transduction"/>
    <property type="evidence" value="ECO:0007669"/>
    <property type="project" value="InterPro"/>
</dbReference>
<dbReference type="WBParaSite" id="TTAC_0000167701-mRNA-1">
    <property type="protein sequence ID" value="TTAC_0000167701-mRNA-1"/>
    <property type="gene ID" value="TTAC_0000167701"/>
</dbReference>
<evidence type="ECO:0000256" key="3">
    <source>
        <dbReference type="ARBA" id="ARBA00022475"/>
    </source>
</evidence>
<evidence type="ECO:0000256" key="2">
    <source>
        <dbReference type="ARBA" id="ARBA00010260"/>
    </source>
</evidence>
<evidence type="ECO:0000256" key="8">
    <source>
        <dbReference type="ARBA" id="ARBA00023180"/>
    </source>
</evidence>
<dbReference type="Pfam" id="PF01153">
    <property type="entry name" value="Glypican"/>
    <property type="match status" value="1"/>
</dbReference>
<keyword evidence="4" id="KW-0336">GPI-anchor</keyword>
<evidence type="ECO:0000256" key="4">
    <source>
        <dbReference type="ARBA" id="ARBA00022622"/>
    </source>
</evidence>
<reference evidence="13" key="1">
    <citation type="submission" date="2017-02" db="UniProtKB">
        <authorList>
            <consortium name="WormBaseParasite"/>
        </authorList>
    </citation>
    <scope>IDENTIFICATION</scope>
</reference>
<organism evidence="13">
    <name type="scientific">Hydatigena taeniaeformis</name>
    <name type="common">Feline tapeworm</name>
    <name type="synonym">Taenia taeniaeformis</name>
    <dbReference type="NCBI Taxonomy" id="6205"/>
    <lineage>
        <taxon>Eukaryota</taxon>
        <taxon>Metazoa</taxon>
        <taxon>Spiralia</taxon>
        <taxon>Lophotrochozoa</taxon>
        <taxon>Platyhelminthes</taxon>
        <taxon>Cestoda</taxon>
        <taxon>Eucestoda</taxon>
        <taxon>Cyclophyllidea</taxon>
        <taxon>Taeniidae</taxon>
        <taxon>Hydatigera</taxon>
    </lineage>
</organism>
<evidence type="ECO:0000256" key="7">
    <source>
        <dbReference type="ARBA" id="ARBA00023136"/>
    </source>
</evidence>
<keyword evidence="6" id="KW-0654">Proteoglycan</keyword>
<reference evidence="11 12" key="2">
    <citation type="submission" date="2018-11" db="EMBL/GenBank/DDBJ databases">
        <authorList>
            <consortium name="Pathogen Informatics"/>
        </authorList>
    </citation>
    <scope>NUCLEOTIDE SEQUENCE [LARGE SCALE GENOMIC DNA]</scope>
</reference>
<dbReference type="STRING" id="6205.A0A0R3WLN9"/>
<keyword evidence="10" id="KW-0449">Lipoprotein</keyword>
<gene>
    <name evidence="11" type="ORF">TTAC_LOCUS1664</name>
</gene>
<keyword evidence="5" id="KW-0732">Signal</keyword>
<dbReference type="InterPro" id="IPR001863">
    <property type="entry name" value="Glypican"/>
</dbReference>
<evidence type="ECO:0000313" key="13">
    <source>
        <dbReference type="WBParaSite" id="TTAC_0000167701-mRNA-1"/>
    </source>
</evidence>
<comment type="similarity">
    <text evidence="2">Belongs to the glypican family.</text>
</comment>
<sequence>MSSVSHGYFETASCGATALNCSWTLEKAISGQVSQVLRILRSLSGPHACGHSSRWSVGGRSGHLTVWEFMKRTKMTGRVFYLLRSIVHLMETTKTLEYLQWLLQQLSSFDLGSHGCDRVLMQMRHCSLCAGYPLVHPCPAFCEVSLARCLRPINKLQSSWTSLINTLYDQLQAWSNPTCPMIRNIVLHAPLAILEFHRVIMKSVQDEKCLISTSVLCLCRFSSSSKASSDCGSVRHLRYAENHPTSPPPRLSHHRPVGMGQPSDRECNLHFLYRSFLP</sequence>
<keyword evidence="3" id="KW-1003">Cell membrane</keyword>
<accession>A0A0R3WLN9</accession>
<comment type="subcellular location">
    <subcellularLocation>
        <location evidence="1">Cell membrane</location>
        <topology evidence="1">Lipid-anchor</topology>
        <topology evidence="1">GPI-anchor</topology>
    </subcellularLocation>
</comment>
<keyword evidence="8" id="KW-0325">Glycoprotein</keyword>
<evidence type="ECO:0000256" key="9">
    <source>
        <dbReference type="ARBA" id="ARBA00023207"/>
    </source>
</evidence>